<accession>A0A2G1WCZ4</accession>
<dbReference type="EMBL" id="NIZW01000001">
    <property type="protein sequence ID" value="PHQ36914.1"/>
    <property type="molecule type" value="Genomic_DNA"/>
</dbReference>
<comment type="caution">
    <text evidence="1">The sequence shown here is derived from an EMBL/GenBank/DDBJ whole genome shotgun (WGS) entry which is preliminary data.</text>
</comment>
<organism evidence="1 2">
    <name type="scientific">Rhodopirellula bahusiensis</name>
    <dbReference type="NCBI Taxonomy" id="2014065"/>
    <lineage>
        <taxon>Bacteria</taxon>
        <taxon>Pseudomonadati</taxon>
        <taxon>Planctomycetota</taxon>
        <taxon>Planctomycetia</taxon>
        <taxon>Pirellulales</taxon>
        <taxon>Pirellulaceae</taxon>
        <taxon>Rhodopirellula</taxon>
    </lineage>
</organism>
<reference evidence="1 2" key="1">
    <citation type="submission" date="2017-06" db="EMBL/GenBank/DDBJ databases">
        <title>Description of Rhodopirellula bahusiensis sp. nov.</title>
        <authorList>
            <person name="Kizina J."/>
            <person name="Harder J."/>
        </authorList>
    </citation>
    <scope>NUCLEOTIDE SEQUENCE [LARGE SCALE GENOMIC DNA]</scope>
    <source>
        <strain evidence="1 2">SWK21</strain>
    </source>
</reference>
<evidence type="ECO:0000313" key="2">
    <source>
        <dbReference type="Proteomes" id="UP000225740"/>
    </source>
</evidence>
<proteinExistence type="predicted"/>
<sequence>MGASLWGWEFGEKVGQERECFTGPFPSEDVQMRSSAVVRRPSKAVEFEFRFVAAWCGLR</sequence>
<evidence type="ECO:0000313" key="1">
    <source>
        <dbReference type="EMBL" id="PHQ36914.1"/>
    </source>
</evidence>
<protein>
    <submittedName>
        <fullName evidence="1">Uncharacterized protein</fullName>
    </submittedName>
</protein>
<dbReference type="AlphaFoldDB" id="A0A2G1WCZ4"/>
<keyword evidence="2" id="KW-1185">Reference proteome</keyword>
<gene>
    <name evidence="1" type="ORF">CEE69_00580</name>
</gene>
<name>A0A2G1WCZ4_9BACT</name>
<dbReference type="Proteomes" id="UP000225740">
    <property type="component" value="Unassembled WGS sequence"/>
</dbReference>